<proteinExistence type="predicted"/>
<organism evidence="2 3">
    <name type="scientific">Mycena belliarum</name>
    <dbReference type="NCBI Taxonomy" id="1033014"/>
    <lineage>
        <taxon>Eukaryota</taxon>
        <taxon>Fungi</taxon>
        <taxon>Dikarya</taxon>
        <taxon>Basidiomycota</taxon>
        <taxon>Agaricomycotina</taxon>
        <taxon>Agaricomycetes</taxon>
        <taxon>Agaricomycetidae</taxon>
        <taxon>Agaricales</taxon>
        <taxon>Marasmiineae</taxon>
        <taxon>Mycenaceae</taxon>
        <taxon>Mycena</taxon>
    </lineage>
</organism>
<dbReference type="Proteomes" id="UP001222325">
    <property type="component" value="Unassembled WGS sequence"/>
</dbReference>
<feature type="region of interest" description="Disordered" evidence="1">
    <location>
        <begin position="121"/>
        <end position="147"/>
    </location>
</feature>
<comment type="caution">
    <text evidence="2">The sequence shown here is derived from an EMBL/GenBank/DDBJ whole genome shotgun (WGS) entry which is preliminary data.</text>
</comment>
<evidence type="ECO:0000313" key="2">
    <source>
        <dbReference type="EMBL" id="KAJ7073550.1"/>
    </source>
</evidence>
<dbReference type="EMBL" id="JARJCN010000111">
    <property type="protein sequence ID" value="KAJ7073550.1"/>
    <property type="molecule type" value="Genomic_DNA"/>
</dbReference>
<evidence type="ECO:0000313" key="3">
    <source>
        <dbReference type="Proteomes" id="UP001222325"/>
    </source>
</evidence>
<name>A0AAD6TN75_9AGAR</name>
<accession>A0AAD6TN75</accession>
<gene>
    <name evidence="2" type="ORF">B0H15DRAFT_957083</name>
</gene>
<dbReference type="AlphaFoldDB" id="A0AAD6TN75"/>
<keyword evidence="3" id="KW-1185">Reference proteome</keyword>
<protein>
    <submittedName>
        <fullName evidence="2">Uncharacterized protein</fullName>
    </submittedName>
</protein>
<reference evidence="2" key="1">
    <citation type="submission" date="2023-03" db="EMBL/GenBank/DDBJ databases">
        <title>Massive genome expansion in bonnet fungi (Mycena s.s.) driven by repeated elements and novel gene families across ecological guilds.</title>
        <authorList>
            <consortium name="Lawrence Berkeley National Laboratory"/>
            <person name="Harder C.B."/>
            <person name="Miyauchi S."/>
            <person name="Viragh M."/>
            <person name="Kuo A."/>
            <person name="Thoen E."/>
            <person name="Andreopoulos B."/>
            <person name="Lu D."/>
            <person name="Skrede I."/>
            <person name="Drula E."/>
            <person name="Henrissat B."/>
            <person name="Morin E."/>
            <person name="Kohler A."/>
            <person name="Barry K."/>
            <person name="LaButti K."/>
            <person name="Morin E."/>
            <person name="Salamov A."/>
            <person name="Lipzen A."/>
            <person name="Mereny Z."/>
            <person name="Hegedus B."/>
            <person name="Baldrian P."/>
            <person name="Stursova M."/>
            <person name="Weitz H."/>
            <person name="Taylor A."/>
            <person name="Grigoriev I.V."/>
            <person name="Nagy L.G."/>
            <person name="Martin F."/>
            <person name="Kauserud H."/>
        </authorList>
    </citation>
    <scope>NUCLEOTIDE SEQUENCE</scope>
    <source>
        <strain evidence="2">CBHHK173m</strain>
    </source>
</reference>
<sequence>MPYGLKSSRTPLTDEEKCLRHSAAQRRYVEKNAEDVRTKARIRMEQRRAKIKLTENGVALAAEHRREIDANYREKQRQKKFVQKFGRRAFRKHYLPLYETTGNGRHLPGVEFAWNDVTGASKHPGRLAKHRDSTEARGKSGASGASTSAKFIAYV</sequence>
<evidence type="ECO:0000256" key="1">
    <source>
        <dbReference type="SAM" id="MobiDB-lite"/>
    </source>
</evidence>